<keyword evidence="1" id="KW-0812">Transmembrane</keyword>
<keyword evidence="1" id="KW-1133">Transmembrane helix</keyword>
<accession>A0ABU5JSK2</accession>
<gene>
    <name evidence="2" type="ORF">U2I54_03320</name>
</gene>
<name>A0ABU5JSK2_9BACI</name>
<feature type="transmembrane region" description="Helical" evidence="1">
    <location>
        <begin position="78"/>
        <end position="99"/>
    </location>
</feature>
<feature type="transmembrane region" description="Helical" evidence="1">
    <location>
        <begin position="23"/>
        <end position="42"/>
    </location>
</feature>
<keyword evidence="1" id="KW-0472">Membrane</keyword>
<evidence type="ECO:0000313" key="2">
    <source>
        <dbReference type="EMBL" id="MDZ5606161.1"/>
    </source>
</evidence>
<dbReference type="InterPro" id="IPR008523">
    <property type="entry name" value="DUF805"/>
</dbReference>
<dbReference type="Pfam" id="PF05656">
    <property type="entry name" value="DUF805"/>
    <property type="match status" value="1"/>
</dbReference>
<evidence type="ECO:0000313" key="3">
    <source>
        <dbReference type="Proteomes" id="UP001291930"/>
    </source>
</evidence>
<protein>
    <submittedName>
        <fullName evidence="2">DUF805 domain-containing protein</fullName>
    </submittedName>
</protein>
<proteinExistence type="predicted"/>
<dbReference type="RefSeq" id="WP_207996622.1">
    <property type="nucleotide sequence ID" value="NZ_JAXOVW010000004.1"/>
</dbReference>
<comment type="caution">
    <text evidence="2">The sequence shown here is derived from an EMBL/GenBank/DDBJ whole genome shotgun (WGS) entry which is preliminary data.</text>
</comment>
<organism evidence="2 3">
    <name type="scientific">Bacillus bingmayongensis</name>
    <dbReference type="NCBI Taxonomy" id="1150157"/>
    <lineage>
        <taxon>Bacteria</taxon>
        <taxon>Bacillati</taxon>
        <taxon>Bacillota</taxon>
        <taxon>Bacilli</taxon>
        <taxon>Bacillales</taxon>
        <taxon>Bacillaceae</taxon>
        <taxon>Bacillus</taxon>
    </lineage>
</organism>
<evidence type="ECO:0000256" key="1">
    <source>
        <dbReference type="SAM" id="Phobius"/>
    </source>
</evidence>
<dbReference type="PANTHER" id="PTHR34980">
    <property type="entry name" value="INNER MEMBRANE PROTEIN-RELATED-RELATED"/>
    <property type="match status" value="1"/>
</dbReference>
<sequence>MQWYLKALKNYVGFKGRAQRKEYWVFTLVDLIIFWVLVFLGAALGDTFPVLGGLYFLATILPTLAVRARRLHDIGKTGWWQLLAFIPICNIVLFVFYILESQEEDNKYGPKPKFDVEH</sequence>
<reference evidence="3" key="1">
    <citation type="submission" date="2023-11" db="EMBL/GenBank/DDBJ databases">
        <title>Genome Sequence of Bacillus pseudomycoides stain BUPM19.</title>
        <authorList>
            <person name="Farhat A."/>
        </authorList>
    </citation>
    <scope>NUCLEOTIDE SEQUENCE [LARGE SCALE GENOMIC DNA]</scope>
    <source>
        <strain evidence="3">BUPM19</strain>
    </source>
</reference>
<dbReference type="Proteomes" id="UP001291930">
    <property type="component" value="Unassembled WGS sequence"/>
</dbReference>
<dbReference type="PANTHER" id="PTHR34980:SF2">
    <property type="entry name" value="INNER MEMBRANE PROTEIN YHAH-RELATED"/>
    <property type="match status" value="1"/>
</dbReference>
<keyword evidence="3" id="KW-1185">Reference proteome</keyword>
<feature type="transmembrane region" description="Helical" evidence="1">
    <location>
        <begin position="48"/>
        <end position="66"/>
    </location>
</feature>
<dbReference type="EMBL" id="JAXOVW010000004">
    <property type="protein sequence ID" value="MDZ5606161.1"/>
    <property type="molecule type" value="Genomic_DNA"/>
</dbReference>